<dbReference type="PANTHER" id="PTHR24174:SF16">
    <property type="entry name" value="CASKIN-2"/>
    <property type="match status" value="1"/>
</dbReference>
<proteinExistence type="predicted"/>
<evidence type="ECO:0000256" key="2">
    <source>
        <dbReference type="ARBA" id="ARBA00023043"/>
    </source>
</evidence>
<dbReference type="Pfam" id="PF12796">
    <property type="entry name" value="Ank_2"/>
    <property type="match status" value="1"/>
</dbReference>
<reference evidence="4" key="1">
    <citation type="submission" date="2022-11" db="EMBL/GenBank/DDBJ databases">
        <title>Centuries of genome instability and evolution in soft-shell clam transmissible cancer (bioRxiv).</title>
        <authorList>
            <person name="Hart S.F.M."/>
            <person name="Yonemitsu M.A."/>
            <person name="Giersch R.M."/>
            <person name="Beal B.F."/>
            <person name="Arriagada G."/>
            <person name="Davis B.W."/>
            <person name="Ostrander E.A."/>
            <person name="Goff S.P."/>
            <person name="Metzger M.J."/>
        </authorList>
    </citation>
    <scope>NUCLEOTIDE SEQUENCE</scope>
    <source>
        <strain evidence="4">MELC-2E11</strain>
        <tissue evidence="4">Siphon/mantle</tissue>
    </source>
</reference>
<dbReference type="SUPFAM" id="SSF48403">
    <property type="entry name" value="Ankyrin repeat"/>
    <property type="match status" value="1"/>
</dbReference>
<feature type="repeat" description="ANK" evidence="3">
    <location>
        <begin position="99"/>
        <end position="131"/>
    </location>
</feature>
<dbReference type="InterPro" id="IPR033635">
    <property type="entry name" value="ANKS1/Caskin"/>
</dbReference>
<dbReference type="InterPro" id="IPR036770">
    <property type="entry name" value="Ankyrin_rpt-contain_sf"/>
</dbReference>
<evidence type="ECO:0000313" key="4">
    <source>
        <dbReference type="EMBL" id="WAR26317.1"/>
    </source>
</evidence>
<feature type="repeat" description="ANK" evidence="3">
    <location>
        <begin position="66"/>
        <end position="98"/>
    </location>
</feature>
<gene>
    <name evidence="4" type="ORF">MAR_012021</name>
</gene>
<dbReference type="SMART" id="SM00248">
    <property type="entry name" value="ANK"/>
    <property type="match status" value="5"/>
</dbReference>
<evidence type="ECO:0000256" key="3">
    <source>
        <dbReference type="PROSITE-ProRule" id="PRU00023"/>
    </source>
</evidence>
<dbReference type="InterPro" id="IPR002110">
    <property type="entry name" value="Ankyrin_rpt"/>
</dbReference>
<keyword evidence="5" id="KW-1185">Reference proteome</keyword>
<dbReference type="PROSITE" id="PS50297">
    <property type="entry name" value="ANK_REP_REGION"/>
    <property type="match status" value="3"/>
</dbReference>
<name>A0ABY7FVX4_MYAAR</name>
<evidence type="ECO:0000256" key="1">
    <source>
        <dbReference type="ARBA" id="ARBA00022737"/>
    </source>
</evidence>
<accession>A0ABY7FVX4</accession>
<protein>
    <submittedName>
        <fullName evidence="4">ANS1A-like protein</fullName>
    </submittedName>
</protein>
<dbReference type="Gene3D" id="1.25.40.20">
    <property type="entry name" value="Ankyrin repeat-containing domain"/>
    <property type="match status" value="1"/>
</dbReference>
<dbReference type="PROSITE" id="PS50088">
    <property type="entry name" value="ANK_REPEAT"/>
    <property type="match status" value="3"/>
</dbReference>
<evidence type="ECO:0000313" key="5">
    <source>
        <dbReference type="Proteomes" id="UP001164746"/>
    </source>
</evidence>
<organism evidence="4 5">
    <name type="scientific">Mya arenaria</name>
    <name type="common">Soft-shell clam</name>
    <dbReference type="NCBI Taxonomy" id="6604"/>
    <lineage>
        <taxon>Eukaryota</taxon>
        <taxon>Metazoa</taxon>
        <taxon>Spiralia</taxon>
        <taxon>Lophotrochozoa</taxon>
        <taxon>Mollusca</taxon>
        <taxon>Bivalvia</taxon>
        <taxon>Autobranchia</taxon>
        <taxon>Heteroconchia</taxon>
        <taxon>Euheterodonta</taxon>
        <taxon>Imparidentia</taxon>
        <taxon>Neoheterodontei</taxon>
        <taxon>Myida</taxon>
        <taxon>Myoidea</taxon>
        <taxon>Myidae</taxon>
        <taxon>Mya</taxon>
    </lineage>
</organism>
<dbReference type="PANTHER" id="PTHR24174">
    <property type="entry name" value="ANKYRIN REPEAT AND STERILE ALPHA MOTIF DOMAIN-CONTAINING PROTEIN 1"/>
    <property type="match status" value="1"/>
</dbReference>
<dbReference type="Proteomes" id="UP001164746">
    <property type="component" value="Chromosome 14"/>
</dbReference>
<feature type="repeat" description="ANK" evidence="3">
    <location>
        <begin position="132"/>
        <end position="166"/>
    </location>
</feature>
<feature type="non-terminal residue" evidence="4">
    <location>
        <position position="1"/>
    </location>
</feature>
<sequence length="465" mass="52229">MGPVKDSDLLKSVRDNNRTKLLKYLSPEKGLGSLSKVGVKDDQSFPGGRLRLKLNHVNINCREEKTGYTPLILAVLNGSKEFVDDILFHSADVDVQDIKGNTALHMAVFGGKMEIIDLLLQNRAEVNVQNSDGNTPLHIASQIEGDRVHMLLKLLTKGADHTIMNRDHKEALDLAIMFKRTDAVSILLDHDHGLEDSKRTTTEPNTQAMLEASIRGYKEGMELLLDYGYDPNTLDKEMDSTALQEAVRYNRIQEVWCYSGSTFSEDTVQRNVAPGNYPILPNDPSWTQNSPDYCNSCTPNGPNTNILDGTALRWFAHSNFKKGRPLSDPQTFTDFTARSRYWRILLLDNFGGKCICFQGIKLYGADNRIRKLLEENSMENYADDIIALGYNTYKKFLLISDEAIQEVVSDFSDKEIILKSLERDRPKGVSIKGKSVVTLLSNSETEPSKATFSGIVIDTQKRKIQ</sequence>
<keyword evidence="2 3" id="KW-0040">ANK repeat</keyword>
<dbReference type="EMBL" id="CP111025">
    <property type="protein sequence ID" value="WAR26317.1"/>
    <property type="molecule type" value="Genomic_DNA"/>
</dbReference>
<keyword evidence="1" id="KW-0677">Repeat</keyword>